<keyword evidence="2" id="KW-1185">Reference proteome</keyword>
<dbReference type="AlphaFoldDB" id="A0A453GZB4"/>
<accession>A0A453GZB4</accession>
<dbReference type="Proteomes" id="UP000015105">
    <property type="component" value="Chromosome 4D"/>
</dbReference>
<evidence type="ECO:0000313" key="1">
    <source>
        <dbReference type="EnsemblPlants" id="AET4Gv20005400.6"/>
    </source>
</evidence>
<reference evidence="1" key="3">
    <citation type="journal article" date="2017" name="Nature">
        <title>Genome sequence of the progenitor of the wheat D genome Aegilops tauschii.</title>
        <authorList>
            <person name="Luo M.C."/>
            <person name="Gu Y.Q."/>
            <person name="Puiu D."/>
            <person name="Wang H."/>
            <person name="Twardziok S.O."/>
            <person name="Deal K.R."/>
            <person name="Huo N."/>
            <person name="Zhu T."/>
            <person name="Wang L."/>
            <person name="Wang Y."/>
            <person name="McGuire P.E."/>
            <person name="Liu S."/>
            <person name="Long H."/>
            <person name="Ramasamy R.K."/>
            <person name="Rodriguez J.C."/>
            <person name="Van S.L."/>
            <person name="Yuan L."/>
            <person name="Wang Z."/>
            <person name="Xia Z."/>
            <person name="Xiao L."/>
            <person name="Anderson O.D."/>
            <person name="Ouyang S."/>
            <person name="Liang Y."/>
            <person name="Zimin A.V."/>
            <person name="Pertea G."/>
            <person name="Qi P."/>
            <person name="Bennetzen J.L."/>
            <person name="Dai X."/>
            <person name="Dawson M.W."/>
            <person name="Muller H.G."/>
            <person name="Kugler K."/>
            <person name="Rivarola-Duarte L."/>
            <person name="Spannagl M."/>
            <person name="Mayer K.F.X."/>
            <person name="Lu F.H."/>
            <person name="Bevan M.W."/>
            <person name="Leroy P."/>
            <person name="Li P."/>
            <person name="You F.M."/>
            <person name="Sun Q."/>
            <person name="Liu Z."/>
            <person name="Lyons E."/>
            <person name="Wicker T."/>
            <person name="Salzberg S.L."/>
            <person name="Devos K.M."/>
            <person name="Dvorak J."/>
        </authorList>
    </citation>
    <scope>NUCLEOTIDE SEQUENCE [LARGE SCALE GENOMIC DNA]</scope>
    <source>
        <strain evidence="1">cv. AL8/78</strain>
    </source>
</reference>
<reference evidence="2" key="2">
    <citation type="journal article" date="2017" name="Nat. Plants">
        <title>The Aegilops tauschii genome reveals multiple impacts of transposons.</title>
        <authorList>
            <person name="Zhao G."/>
            <person name="Zou C."/>
            <person name="Li K."/>
            <person name="Wang K."/>
            <person name="Li T."/>
            <person name="Gao L."/>
            <person name="Zhang X."/>
            <person name="Wang H."/>
            <person name="Yang Z."/>
            <person name="Liu X."/>
            <person name="Jiang W."/>
            <person name="Mao L."/>
            <person name="Kong X."/>
            <person name="Jiao Y."/>
            <person name="Jia J."/>
        </authorList>
    </citation>
    <scope>NUCLEOTIDE SEQUENCE [LARGE SCALE GENOMIC DNA]</scope>
    <source>
        <strain evidence="2">cv. AL8/78</strain>
    </source>
</reference>
<protein>
    <submittedName>
        <fullName evidence="1">Uncharacterized protein</fullName>
    </submittedName>
</protein>
<dbReference type="InterPro" id="IPR055280">
    <property type="entry name" value="TIC32"/>
</dbReference>
<evidence type="ECO:0000313" key="2">
    <source>
        <dbReference type="Proteomes" id="UP000015105"/>
    </source>
</evidence>
<sequence>PLQHMGSPSLPTFYTPVNLPGDLRKRVLTSLPTPCILDPSSQTFFATAASYMVRKKKYLAAMECLFEKAFASVFAAIERTLGKLLLKNIQQGAATQCYVALHPGAKGVSGKYWSDSNLYEPSAKAKDAELGKKLWDYTLDLVAA</sequence>
<dbReference type="PANTHER" id="PTHR48476">
    <property type="entry name" value="SHORT-CHAIN DEHYDROGENASE TIC 32, CHLOROPLASTIC-LIKE"/>
    <property type="match status" value="1"/>
</dbReference>
<dbReference type="Gene3D" id="3.40.50.720">
    <property type="entry name" value="NAD(P)-binding Rossmann-like Domain"/>
    <property type="match status" value="1"/>
</dbReference>
<organism evidence="1 2">
    <name type="scientific">Aegilops tauschii subsp. strangulata</name>
    <name type="common">Goatgrass</name>
    <dbReference type="NCBI Taxonomy" id="200361"/>
    <lineage>
        <taxon>Eukaryota</taxon>
        <taxon>Viridiplantae</taxon>
        <taxon>Streptophyta</taxon>
        <taxon>Embryophyta</taxon>
        <taxon>Tracheophyta</taxon>
        <taxon>Spermatophyta</taxon>
        <taxon>Magnoliopsida</taxon>
        <taxon>Liliopsida</taxon>
        <taxon>Poales</taxon>
        <taxon>Poaceae</taxon>
        <taxon>BOP clade</taxon>
        <taxon>Pooideae</taxon>
        <taxon>Triticodae</taxon>
        <taxon>Triticeae</taxon>
        <taxon>Triticinae</taxon>
        <taxon>Aegilops</taxon>
    </lineage>
</organism>
<reference evidence="1" key="5">
    <citation type="journal article" date="2021" name="G3 (Bethesda)">
        <title>Aegilops tauschii genome assembly Aet v5.0 features greater sequence contiguity and improved annotation.</title>
        <authorList>
            <person name="Wang L."/>
            <person name="Zhu T."/>
            <person name="Rodriguez J.C."/>
            <person name="Deal K.R."/>
            <person name="Dubcovsky J."/>
            <person name="McGuire P.E."/>
            <person name="Lux T."/>
            <person name="Spannagl M."/>
            <person name="Mayer K.F.X."/>
            <person name="Baldrich P."/>
            <person name="Meyers B.C."/>
            <person name="Huo N."/>
            <person name="Gu Y.Q."/>
            <person name="Zhou H."/>
            <person name="Devos K.M."/>
            <person name="Bennetzen J.L."/>
            <person name="Unver T."/>
            <person name="Budak H."/>
            <person name="Gulick P.J."/>
            <person name="Galiba G."/>
            <person name="Kalapos B."/>
            <person name="Nelson D.R."/>
            <person name="Li P."/>
            <person name="You F.M."/>
            <person name="Luo M.C."/>
            <person name="Dvorak J."/>
        </authorList>
    </citation>
    <scope>NUCLEOTIDE SEQUENCE [LARGE SCALE GENOMIC DNA]</scope>
    <source>
        <strain evidence="1">cv. AL8/78</strain>
    </source>
</reference>
<reference evidence="1" key="4">
    <citation type="submission" date="2019-03" db="UniProtKB">
        <authorList>
            <consortium name="EnsemblPlants"/>
        </authorList>
    </citation>
    <scope>IDENTIFICATION</scope>
</reference>
<dbReference type="PANTHER" id="PTHR48476:SF2">
    <property type="entry name" value="SHORT-CHAIN DEHYDROGENASE_REDUCTASE"/>
    <property type="match status" value="1"/>
</dbReference>
<reference evidence="2" key="1">
    <citation type="journal article" date="2014" name="Science">
        <title>Ancient hybridizations among the ancestral genomes of bread wheat.</title>
        <authorList>
            <consortium name="International Wheat Genome Sequencing Consortium,"/>
            <person name="Marcussen T."/>
            <person name="Sandve S.R."/>
            <person name="Heier L."/>
            <person name="Spannagl M."/>
            <person name="Pfeifer M."/>
            <person name="Jakobsen K.S."/>
            <person name="Wulff B.B."/>
            <person name="Steuernagel B."/>
            <person name="Mayer K.F."/>
            <person name="Olsen O.A."/>
        </authorList>
    </citation>
    <scope>NUCLEOTIDE SEQUENCE [LARGE SCALE GENOMIC DNA]</scope>
    <source>
        <strain evidence="2">cv. AL8/78</strain>
    </source>
</reference>
<name>A0A453GZB4_AEGTS</name>
<dbReference type="Gramene" id="AET4Gv20005400.6">
    <property type="protein sequence ID" value="AET4Gv20005400.6"/>
    <property type="gene ID" value="AET4Gv20005400"/>
</dbReference>
<dbReference type="EnsemblPlants" id="AET4Gv20005400.6">
    <property type="protein sequence ID" value="AET4Gv20005400.6"/>
    <property type="gene ID" value="AET4Gv20005400"/>
</dbReference>
<proteinExistence type="predicted"/>